<accession>A0A3S0TWH3</accession>
<evidence type="ECO:0000256" key="1">
    <source>
        <dbReference type="SAM" id="Phobius"/>
    </source>
</evidence>
<dbReference type="RefSeq" id="WP_126867033.1">
    <property type="nucleotide sequence ID" value="NZ_JAUSTX010000011.1"/>
</dbReference>
<dbReference type="InterPro" id="IPR016174">
    <property type="entry name" value="Di-haem_cyt_TM"/>
</dbReference>
<dbReference type="PANTHER" id="PTHR43032:SF4">
    <property type="entry name" value="OXIDOREDUCTASE MOLYBDOPTERIN-BINDING DOMAIN-CONTAINING PROTEIN"/>
    <property type="match status" value="1"/>
</dbReference>
<dbReference type="GO" id="GO:0016020">
    <property type="term" value="C:membrane"/>
    <property type="evidence" value="ECO:0007669"/>
    <property type="project" value="InterPro"/>
</dbReference>
<evidence type="ECO:0000259" key="2">
    <source>
        <dbReference type="Pfam" id="PF00174"/>
    </source>
</evidence>
<dbReference type="SUPFAM" id="SSF81342">
    <property type="entry name" value="Transmembrane di-heme cytochromes"/>
    <property type="match status" value="1"/>
</dbReference>
<keyword evidence="1" id="KW-1133">Transmembrane helix</keyword>
<comment type="caution">
    <text evidence="3">The sequence shown here is derived from an EMBL/GenBank/DDBJ whole genome shotgun (WGS) entry which is preliminary data.</text>
</comment>
<reference evidence="3 4" key="1">
    <citation type="submission" date="2018-12" db="EMBL/GenBank/DDBJ databases">
        <title>Bacillus chawlae sp. nov., Bacillus glennii sp. nov., and Bacillus saganii sp. nov. Isolated from the Vehicle Assembly Building at Kennedy Space Center where the Viking Spacecraft were Assembled.</title>
        <authorList>
            <person name="Seuylemezian A."/>
            <person name="Vaishampayan P."/>
        </authorList>
    </citation>
    <scope>NUCLEOTIDE SEQUENCE [LARGE SCALE GENOMIC DNA]</scope>
    <source>
        <strain evidence="3 4">L5</strain>
    </source>
</reference>
<dbReference type="AlphaFoldDB" id="A0A3S0TWH3"/>
<organism evidence="3 4">
    <name type="scientific">Peribacillus cavernae</name>
    <dbReference type="NCBI Taxonomy" id="1674310"/>
    <lineage>
        <taxon>Bacteria</taxon>
        <taxon>Bacillati</taxon>
        <taxon>Bacillota</taxon>
        <taxon>Bacilli</taxon>
        <taxon>Bacillales</taxon>
        <taxon>Bacillaceae</taxon>
        <taxon>Peribacillus</taxon>
    </lineage>
</organism>
<feature type="transmembrane region" description="Helical" evidence="1">
    <location>
        <begin position="118"/>
        <end position="136"/>
    </location>
</feature>
<dbReference type="Pfam" id="PF00174">
    <property type="entry name" value="Oxidored_molyb"/>
    <property type="match status" value="1"/>
</dbReference>
<name>A0A3S0TWH3_9BACI</name>
<feature type="transmembrane region" description="Helical" evidence="1">
    <location>
        <begin position="84"/>
        <end position="106"/>
    </location>
</feature>
<dbReference type="EMBL" id="RYZZ01000043">
    <property type="protein sequence ID" value="RUQ25153.1"/>
    <property type="molecule type" value="Genomic_DNA"/>
</dbReference>
<dbReference type="PANTHER" id="PTHR43032">
    <property type="entry name" value="PROTEIN-METHIONINE-SULFOXIDE REDUCTASE"/>
    <property type="match status" value="1"/>
</dbReference>
<keyword evidence="1" id="KW-0812">Transmembrane</keyword>
<keyword evidence="1" id="KW-0472">Membrane</keyword>
<evidence type="ECO:0000313" key="3">
    <source>
        <dbReference type="EMBL" id="RUQ25153.1"/>
    </source>
</evidence>
<dbReference type="Gene3D" id="3.90.420.10">
    <property type="entry name" value="Oxidoreductase, molybdopterin-binding domain"/>
    <property type="match status" value="1"/>
</dbReference>
<gene>
    <name evidence="3" type="ORF">ELQ35_20440</name>
</gene>
<feature type="transmembrane region" description="Helical" evidence="1">
    <location>
        <begin position="54"/>
        <end position="72"/>
    </location>
</feature>
<feature type="transmembrane region" description="Helical" evidence="1">
    <location>
        <begin position="176"/>
        <end position="197"/>
    </location>
</feature>
<sequence>MANKKKVNGKKLIAIHNSNAWVFLLLALTGIILYLPALRPILLEVRVWIKDVHIYIGVLSIGILIWYVPLFAKHYKQLRKKQGAHLNLLFVFLILAGHGITGVLLWLQRYFPSKLSSVSLIAHDLLTWILVPYAIYHSITRSARVKKAGREKSSSKTLKEPLVIDRANPILGRKSFIRYSVGTILTLSIAPFFLKWIGKTMNLESVFTYERKVVDKNNMIPAPIPMPESLEPAGGGAKGEFRPYTVTEVPVFSTDNWNFRIDGLVNEKLAYNWKQFLNIPRTVQVSDFHCVTGWSVTNVTWEGILLKDFLKMTGIKENAKFVKFYSGDGTYTDSLTLDQAMMDDIIVAVLLDGKPISGEYGGPVRLVVPKMYAYKSVKWLDRIELIDKDHTGFWEERGYSKNAWVDKME</sequence>
<dbReference type="SUPFAM" id="SSF56524">
    <property type="entry name" value="Oxidoreductase molybdopterin-binding domain"/>
    <property type="match status" value="1"/>
</dbReference>
<evidence type="ECO:0000313" key="4">
    <source>
        <dbReference type="Proteomes" id="UP000267430"/>
    </source>
</evidence>
<proteinExistence type="predicted"/>
<feature type="domain" description="Oxidoreductase molybdopterin-binding" evidence="2">
    <location>
        <begin position="248"/>
        <end position="394"/>
    </location>
</feature>
<dbReference type="GO" id="GO:0022904">
    <property type="term" value="P:respiratory electron transport chain"/>
    <property type="evidence" value="ECO:0007669"/>
    <property type="project" value="InterPro"/>
</dbReference>
<dbReference type="Proteomes" id="UP000267430">
    <property type="component" value="Unassembled WGS sequence"/>
</dbReference>
<protein>
    <submittedName>
        <fullName evidence="3">Oxidoreductase</fullName>
    </submittedName>
</protein>
<dbReference type="InterPro" id="IPR000572">
    <property type="entry name" value="OxRdtase_Mopterin-bd_dom"/>
</dbReference>
<keyword evidence="4" id="KW-1185">Reference proteome</keyword>
<dbReference type="InterPro" id="IPR036374">
    <property type="entry name" value="OxRdtase_Mopterin-bd_sf"/>
</dbReference>
<dbReference type="OrthoDB" id="9778777at2"/>
<feature type="transmembrane region" description="Helical" evidence="1">
    <location>
        <begin position="21"/>
        <end position="42"/>
    </location>
</feature>